<dbReference type="RefSeq" id="WP_034871425.1">
    <property type="nucleotide sequence ID" value="NZ_JBPFQU010000002.1"/>
</dbReference>
<sequence length="294" mass="35022">MLTYNELIELRDQLVNSEIQLELAKAQYWNGSKEEQRSWHTKDWKERRSEFIKDKCEICSSTDTLTIQHNSHPRKYSDYLRELIRGYTKDYIDSNQEVSKSDFTDYVLKKYNYEPVPLCSNCNNKNPSVRVRKTPKYRCADCKHEFDEAIFRTANELISIFYENEDAYEVQDKCFVSKDKWANKNNLSNIRYWLQRERAKNKDAEQIEKEAFLLHVNDCIKYLSFEDAITACRKCAYNLDIKKMELCPQCKQNYKGLQYPTCIDCLPEEKRKAALKSIQFGKEWHEMHKGLGID</sequence>
<evidence type="ECO:0000313" key="2">
    <source>
        <dbReference type="Proteomes" id="UP000254893"/>
    </source>
</evidence>
<dbReference type="EMBL" id="UGYW01000002">
    <property type="protein sequence ID" value="SUJ02538.1"/>
    <property type="molecule type" value="Genomic_DNA"/>
</dbReference>
<reference evidence="1 2" key="1">
    <citation type="submission" date="2018-06" db="EMBL/GenBank/DDBJ databases">
        <authorList>
            <consortium name="Pathogen Informatics"/>
            <person name="Doyle S."/>
        </authorList>
    </citation>
    <scope>NUCLEOTIDE SEQUENCE [LARGE SCALE GENOMIC DNA]</scope>
    <source>
        <strain evidence="1 2">NCTC11388</strain>
    </source>
</reference>
<accession>A0A380BLX0</accession>
<name>A0A380BLX0_SPHSI</name>
<evidence type="ECO:0000313" key="1">
    <source>
        <dbReference type="EMBL" id="SUJ02538.1"/>
    </source>
</evidence>
<dbReference type="AlphaFoldDB" id="A0A380BLX0"/>
<dbReference type="Proteomes" id="UP000254893">
    <property type="component" value="Unassembled WGS sequence"/>
</dbReference>
<protein>
    <submittedName>
        <fullName evidence="1">Uncharacterized protein</fullName>
    </submittedName>
</protein>
<gene>
    <name evidence="1" type="ORF">NCTC11388_01074</name>
</gene>
<proteinExistence type="predicted"/>
<organism evidence="1 2">
    <name type="scientific">Sphingobacterium spiritivorum</name>
    <name type="common">Flavobacterium spiritivorum</name>
    <dbReference type="NCBI Taxonomy" id="258"/>
    <lineage>
        <taxon>Bacteria</taxon>
        <taxon>Pseudomonadati</taxon>
        <taxon>Bacteroidota</taxon>
        <taxon>Sphingobacteriia</taxon>
        <taxon>Sphingobacteriales</taxon>
        <taxon>Sphingobacteriaceae</taxon>
        <taxon>Sphingobacterium</taxon>
    </lineage>
</organism>